<evidence type="ECO:0000259" key="1">
    <source>
        <dbReference type="Pfam" id="PF00078"/>
    </source>
</evidence>
<evidence type="ECO:0000313" key="2">
    <source>
        <dbReference type="EMBL" id="MFH4984714.1"/>
    </source>
</evidence>
<evidence type="ECO:0000313" key="3">
    <source>
        <dbReference type="Proteomes" id="UP001608902"/>
    </source>
</evidence>
<dbReference type="EMBL" id="JBGFUD010020415">
    <property type="protein sequence ID" value="MFH4984714.1"/>
    <property type="molecule type" value="Genomic_DNA"/>
</dbReference>
<sequence length="262" mass="30194">MGIIENIDPQKMTGTRVSYIPHQAVITPSKIMTKIRVVYDASAKTGRTEHSLKECPLRGSVILPNICGMLLRFRIYPIVLVADIEKAFLQVGFREEDRDTTRFLWVKIKEKGVAPDNLIFYQFKRIAFGVISCPFLLAAVIRHHFDEFVKLVEDPVEREWTQKVLDEVKDNIYVDNLIISCKNEKDAENKYHFLKTVFSSASMNLGEWRSNKNELNSIFSEKDQMKEKYINISGLQWDRGKNTLSVNLRCDSGERLRGVCNG</sequence>
<reference evidence="2 3" key="1">
    <citation type="submission" date="2024-08" db="EMBL/GenBank/DDBJ databases">
        <title>Gnathostoma spinigerum genome.</title>
        <authorList>
            <person name="Gonzalez-Bertolin B."/>
            <person name="Monzon S."/>
            <person name="Zaballos A."/>
            <person name="Jimenez P."/>
            <person name="Dekumyoy P."/>
            <person name="Varona S."/>
            <person name="Cuesta I."/>
            <person name="Sumanam S."/>
            <person name="Adisakwattana P."/>
            <person name="Gasser R.B."/>
            <person name="Hernandez-Gonzalez A."/>
            <person name="Young N.D."/>
            <person name="Perteguer M.J."/>
        </authorList>
    </citation>
    <scope>NUCLEOTIDE SEQUENCE [LARGE SCALE GENOMIC DNA]</scope>
    <source>
        <strain evidence="2">AL3</strain>
        <tissue evidence="2">Liver</tissue>
    </source>
</reference>
<proteinExistence type="predicted"/>
<dbReference type="InterPro" id="IPR000477">
    <property type="entry name" value="RT_dom"/>
</dbReference>
<dbReference type="PANTHER" id="PTHR47331:SF1">
    <property type="entry name" value="GAG-LIKE PROTEIN"/>
    <property type="match status" value="1"/>
</dbReference>
<dbReference type="Pfam" id="PF00078">
    <property type="entry name" value="RVT_1"/>
    <property type="match status" value="1"/>
</dbReference>
<protein>
    <recommendedName>
        <fullName evidence="1">Reverse transcriptase domain-containing protein</fullName>
    </recommendedName>
</protein>
<dbReference type="SUPFAM" id="SSF56672">
    <property type="entry name" value="DNA/RNA polymerases"/>
    <property type="match status" value="1"/>
</dbReference>
<feature type="domain" description="Reverse transcriptase" evidence="1">
    <location>
        <begin position="77"/>
        <end position="204"/>
    </location>
</feature>
<organism evidence="2 3">
    <name type="scientific">Gnathostoma spinigerum</name>
    <dbReference type="NCBI Taxonomy" id="75299"/>
    <lineage>
        <taxon>Eukaryota</taxon>
        <taxon>Metazoa</taxon>
        <taxon>Ecdysozoa</taxon>
        <taxon>Nematoda</taxon>
        <taxon>Chromadorea</taxon>
        <taxon>Rhabditida</taxon>
        <taxon>Spirurina</taxon>
        <taxon>Gnathostomatomorpha</taxon>
        <taxon>Gnathostomatoidea</taxon>
        <taxon>Gnathostomatidae</taxon>
        <taxon>Gnathostoma</taxon>
    </lineage>
</organism>
<dbReference type="Proteomes" id="UP001608902">
    <property type="component" value="Unassembled WGS sequence"/>
</dbReference>
<dbReference type="AlphaFoldDB" id="A0ABD6F1Q7"/>
<name>A0ABD6F1Q7_9BILA</name>
<dbReference type="PANTHER" id="PTHR47331">
    <property type="entry name" value="PHD-TYPE DOMAIN-CONTAINING PROTEIN"/>
    <property type="match status" value="1"/>
</dbReference>
<accession>A0ABD6F1Q7</accession>
<comment type="caution">
    <text evidence="2">The sequence shown here is derived from an EMBL/GenBank/DDBJ whole genome shotgun (WGS) entry which is preliminary data.</text>
</comment>
<gene>
    <name evidence="2" type="ORF">AB6A40_011423</name>
</gene>
<dbReference type="InterPro" id="IPR043502">
    <property type="entry name" value="DNA/RNA_pol_sf"/>
</dbReference>
<keyword evidence="3" id="KW-1185">Reference proteome</keyword>